<protein>
    <submittedName>
        <fullName evidence="8">Succinyltransferase-like protein</fullName>
    </submittedName>
</protein>
<dbReference type="RefSeq" id="WP_098480026.1">
    <property type="nucleotide sequence ID" value="NZ_PDJN01000002.1"/>
</dbReference>
<keyword evidence="5" id="KW-0677">Repeat</keyword>
<dbReference type="PANTHER" id="PTHR43300">
    <property type="entry name" value="ACETYLTRANSFERASE"/>
    <property type="match status" value="1"/>
</dbReference>
<evidence type="ECO:0000256" key="3">
    <source>
        <dbReference type="ARBA" id="ARBA00022556"/>
    </source>
</evidence>
<organism evidence="8 9">
    <name type="scientific">Pseudomonas poae</name>
    <dbReference type="NCBI Taxonomy" id="200451"/>
    <lineage>
        <taxon>Bacteria</taxon>
        <taxon>Pseudomonadati</taxon>
        <taxon>Pseudomonadota</taxon>
        <taxon>Gammaproteobacteria</taxon>
        <taxon>Pseudomonadales</taxon>
        <taxon>Pseudomonadaceae</taxon>
        <taxon>Pseudomonas</taxon>
    </lineage>
</organism>
<keyword evidence="7" id="KW-0012">Acyltransferase</keyword>
<dbReference type="PROSITE" id="PS00101">
    <property type="entry name" value="HEXAPEP_TRANSFERASES"/>
    <property type="match status" value="1"/>
</dbReference>
<comment type="caution">
    <text evidence="8">The sequence shown here is derived from an EMBL/GenBank/DDBJ whole genome shotgun (WGS) entry which is preliminary data.</text>
</comment>
<keyword evidence="3" id="KW-0441">Lipid A biosynthesis</keyword>
<dbReference type="GO" id="GO:0016020">
    <property type="term" value="C:membrane"/>
    <property type="evidence" value="ECO:0007669"/>
    <property type="project" value="GOC"/>
</dbReference>
<comment type="similarity">
    <text evidence="1">Belongs to the transferase hexapeptide repeat family.</text>
</comment>
<accession>A0A7Z1GR64</accession>
<dbReference type="SUPFAM" id="SSF51161">
    <property type="entry name" value="Trimeric LpxA-like enzymes"/>
    <property type="match status" value="1"/>
</dbReference>
<dbReference type="Proteomes" id="UP000221580">
    <property type="component" value="Unassembled WGS sequence"/>
</dbReference>
<evidence type="ECO:0000256" key="6">
    <source>
        <dbReference type="ARBA" id="ARBA00023098"/>
    </source>
</evidence>
<dbReference type="GO" id="GO:0009245">
    <property type="term" value="P:lipid A biosynthetic process"/>
    <property type="evidence" value="ECO:0007669"/>
    <property type="project" value="UniProtKB-KW"/>
</dbReference>
<evidence type="ECO:0000313" key="8">
    <source>
        <dbReference type="EMBL" id="PFG69377.1"/>
    </source>
</evidence>
<reference evidence="8 9" key="1">
    <citation type="submission" date="2017-09" db="EMBL/GenBank/DDBJ databases">
        <authorList>
            <person name="DeBolt S."/>
            <person name="Huntemann M."/>
            <person name="Clum A."/>
            <person name="Pillay M."/>
            <person name="Palaniappan K."/>
            <person name="Varghese N."/>
            <person name="Mikhailova N."/>
            <person name="Stamatis D."/>
            <person name="Reddy T."/>
            <person name="Daum C."/>
            <person name="Shapiro N."/>
            <person name="Ivanova N."/>
            <person name="Kyrpides N."/>
            <person name="Woyke T."/>
        </authorList>
    </citation>
    <scope>NUCLEOTIDE SEQUENCE [LARGE SCALE GENOMIC DNA]</scope>
    <source>
        <strain evidence="8 9">A2-S9</strain>
    </source>
</reference>
<dbReference type="EMBL" id="PDJN01000002">
    <property type="protein sequence ID" value="PFG69377.1"/>
    <property type="molecule type" value="Genomic_DNA"/>
</dbReference>
<proteinExistence type="inferred from homology"/>
<keyword evidence="4 8" id="KW-0808">Transferase</keyword>
<dbReference type="InterPro" id="IPR001451">
    <property type="entry name" value="Hexapep"/>
</dbReference>
<dbReference type="InterPro" id="IPR050179">
    <property type="entry name" value="Trans_hexapeptide_repeat"/>
</dbReference>
<gene>
    <name evidence="8" type="ORF">DM05_3124</name>
</gene>
<dbReference type="Pfam" id="PF14602">
    <property type="entry name" value="Hexapep_2"/>
    <property type="match status" value="1"/>
</dbReference>
<dbReference type="GO" id="GO:0016746">
    <property type="term" value="F:acyltransferase activity"/>
    <property type="evidence" value="ECO:0007669"/>
    <property type="project" value="UniProtKB-KW"/>
</dbReference>
<evidence type="ECO:0000256" key="5">
    <source>
        <dbReference type="ARBA" id="ARBA00022737"/>
    </source>
</evidence>
<evidence type="ECO:0000256" key="1">
    <source>
        <dbReference type="ARBA" id="ARBA00007274"/>
    </source>
</evidence>
<name>A0A7Z1GR64_9PSED</name>
<sequence length="203" mass="22564">MRFISAFKNKIAITCKNMRGRNNVRSTHVSTKAIGASIGIETLYETHVDSESRIGSYTYIGEHTNITKSNIGRFCSIANNVSIGQGEHVLDHISTSSIFYKTPWKTLTQHDCNIESDVWIGVDAVILRGVNVGFGAVIAANAVVTKDVPPFAIVGGVPARLIRYRFSADDQNLILASRWWEHEHHEAKSIIQQLEVNISRSKQ</sequence>
<evidence type="ECO:0000256" key="2">
    <source>
        <dbReference type="ARBA" id="ARBA00022516"/>
    </source>
</evidence>
<keyword evidence="6" id="KW-0443">Lipid metabolism</keyword>
<dbReference type="Gene3D" id="2.160.10.10">
    <property type="entry name" value="Hexapeptide repeat proteins"/>
    <property type="match status" value="1"/>
</dbReference>
<dbReference type="CDD" id="cd03349">
    <property type="entry name" value="LbH_XAT"/>
    <property type="match status" value="1"/>
</dbReference>
<reference evidence="8 9" key="2">
    <citation type="submission" date="2017-10" db="EMBL/GenBank/DDBJ databases">
        <title>Bacterial endophytes that colonize and modify switchgrass growth.</title>
        <authorList>
            <person name="Debolt S."/>
        </authorList>
    </citation>
    <scope>NUCLEOTIDE SEQUENCE [LARGE SCALE GENOMIC DNA]</scope>
    <source>
        <strain evidence="8 9">A2-S9</strain>
    </source>
</reference>
<dbReference type="InterPro" id="IPR011004">
    <property type="entry name" value="Trimer_LpxA-like_sf"/>
</dbReference>
<evidence type="ECO:0000313" key="9">
    <source>
        <dbReference type="Proteomes" id="UP000221580"/>
    </source>
</evidence>
<dbReference type="PANTHER" id="PTHR43300:SF11">
    <property type="entry name" value="ACETYLTRANSFERASE RV3034C-RELATED"/>
    <property type="match status" value="1"/>
</dbReference>
<dbReference type="AlphaFoldDB" id="A0A7Z1GR64"/>
<evidence type="ECO:0000256" key="4">
    <source>
        <dbReference type="ARBA" id="ARBA00022679"/>
    </source>
</evidence>
<dbReference type="InterPro" id="IPR018357">
    <property type="entry name" value="Hexapep_transf_CS"/>
</dbReference>
<keyword evidence="2" id="KW-0444">Lipid biosynthesis</keyword>
<evidence type="ECO:0000256" key="7">
    <source>
        <dbReference type="ARBA" id="ARBA00023315"/>
    </source>
</evidence>